<reference evidence="1" key="1">
    <citation type="submission" date="2020-05" db="EMBL/GenBank/DDBJ databases">
        <title>Large-scale comparative analyses of tick genomes elucidate their genetic diversity and vector capacities.</title>
        <authorList>
            <person name="Jia N."/>
            <person name="Wang J."/>
            <person name="Shi W."/>
            <person name="Du L."/>
            <person name="Sun Y."/>
            <person name="Zhan W."/>
            <person name="Jiang J."/>
            <person name="Wang Q."/>
            <person name="Zhang B."/>
            <person name="Ji P."/>
            <person name="Sakyi L.B."/>
            <person name="Cui X."/>
            <person name="Yuan T."/>
            <person name="Jiang B."/>
            <person name="Yang W."/>
            <person name="Lam T.T.-Y."/>
            <person name="Chang Q."/>
            <person name="Ding S."/>
            <person name="Wang X."/>
            <person name="Zhu J."/>
            <person name="Ruan X."/>
            <person name="Zhao L."/>
            <person name="Wei J."/>
            <person name="Que T."/>
            <person name="Du C."/>
            <person name="Cheng J."/>
            <person name="Dai P."/>
            <person name="Han X."/>
            <person name="Huang E."/>
            <person name="Gao Y."/>
            <person name="Liu J."/>
            <person name="Shao H."/>
            <person name="Ye R."/>
            <person name="Li L."/>
            <person name="Wei W."/>
            <person name="Wang X."/>
            <person name="Wang C."/>
            <person name="Yang T."/>
            <person name="Huo Q."/>
            <person name="Li W."/>
            <person name="Guo W."/>
            <person name="Chen H."/>
            <person name="Zhou L."/>
            <person name="Ni X."/>
            <person name="Tian J."/>
            <person name="Zhou Y."/>
            <person name="Sheng Y."/>
            <person name="Liu T."/>
            <person name="Pan Y."/>
            <person name="Xia L."/>
            <person name="Li J."/>
            <person name="Zhao F."/>
            <person name="Cao W."/>
        </authorList>
    </citation>
    <scope>NUCLEOTIDE SEQUENCE</scope>
    <source>
        <strain evidence="1">Dsil-2018</strain>
    </source>
</reference>
<accession>A0ACB8CZL4</accession>
<proteinExistence type="predicted"/>
<protein>
    <submittedName>
        <fullName evidence="1">Uncharacterized protein</fullName>
    </submittedName>
</protein>
<name>A0ACB8CZL4_DERSI</name>
<comment type="caution">
    <text evidence="1">The sequence shown here is derived from an EMBL/GenBank/DDBJ whole genome shotgun (WGS) entry which is preliminary data.</text>
</comment>
<evidence type="ECO:0000313" key="1">
    <source>
        <dbReference type="EMBL" id="KAH7954549.1"/>
    </source>
</evidence>
<gene>
    <name evidence="1" type="ORF">HPB49_019767</name>
</gene>
<sequence length="195" mass="21238">MGSQSLRIARKYVRVGVIVYFVIVPVVSSIAISHMWAVGNADVTFFLPYISDSGGDPPQSGVFGFGLTTAAIAAIVTFSLRYVTVMDISKAKNMPGYILLLNYFNFLAGIGIFFGLLLVAMNPTGHLRRDGTWLSPIFIPHVVGASVLFVSGLSYMLINALLTFCLVDQYRNHGVFKARMVIFAFDLVACALSIL</sequence>
<dbReference type="Proteomes" id="UP000821865">
    <property type="component" value="Chromosome 4"/>
</dbReference>
<keyword evidence="2" id="KW-1185">Reference proteome</keyword>
<organism evidence="1 2">
    <name type="scientific">Dermacentor silvarum</name>
    <name type="common">Tick</name>
    <dbReference type="NCBI Taxonomy" id="543639"/>
    <lineage>
        <taxon>Eukaryota</taxon>
        <taxon>Metazoa</taxon>
        <taxon>Ecdysozoa</taxon>
        <taxon>Arthropoda</taxon>
        <taxon>Chelicerata</taxon>
        <taxon>Arachnida</taxon>
        <taxon>Acari</taxon>
        <taxon>Parasitiformes</taxon>
        <taxon>Ixodida</taxon>
        <taxon>Ixodoidea</taxon>
        <taxon>Ixodidae</taxon>
        <taxon>Rhipicephalinae</taxon>
        <taxon>Dermacentor</taxon>
    </lineage>
</organism>
<dbReference type="EMBL" id="CM023473">
    <property type="protein sequence ID" value="KAH7954549.1"/>
    <property type="molecule type" value="Genomic_DNA"/>
</dbReference>
<evidence type="ECO:0000313" key="2">
    <source>
        <dbReference type="Proteomes" id="UP000821865"/>
    </source>
</evidence>